<organism evidence="1 2">
    <name type="scientific">Niallia taxi</name>
    <dbReference type="NCBI Taxonomy" id="2499688"/>
    <lineage>
        <taxon>Bacteria</taxon>
        <taxon>Bacillati</taxon>
        <taxon>Bacillota</taxon>
        <taxon>Bacilli</taxon>
        <taxon>Bacillales</taxon>
        <taxon>Bacillaceae</taxon>
        <taxon>Niallia</taxon>
    </lineage>
</organism>
<dbReference type="GeneID" id="87619290"/>
<dbReference type="Pfam" id="PF03860">
    <property type="entry name" value="Csp"/>
    <property type="match status" value="1"/>
</dbReference>
<accession>A0A3S2UWV0</accession>
<reference evidence="1 2" key="1">
    <citation type="submission" date="2019-01" db="EMBL/GenBank/DDBJ databases">
        <title>Bacillus sp. M5HDSG1-1, whole genome shotgun sequence.</title>
        <authorList>
            <person name="Tuo L."/>
        </authorList>
    </citation>
    <scope>NUCLEOTIDE SEQUENCE [LARGE SCALE GENOMIC DNA]</scope>
    <source>
        <strain evidence="1 2">M5HDSG1-1</strain>
    </source>
</reference>
<dbReference type="CDD" id="cd08026">
    <property type="entry name" value="DUF326"/>
    <property type="match status" value="1"/>
</dbReference>
<evidence type="ECO:0000313" key="2">
    <source>
        <dbReference type="Proteomes" id="UP000288024"/>
    </source>
</evidence>
<dbReference type="InterPro" id="IPR044543">
    <property type="entry name" value="YHJQ-like"/>
</dbReference>
<dbReference type="AlphaFoldDB" id="A0A3S2UWV0"/>
<evidence type="ECO:0000313" key="1">
    <source>
        <dbReference type="EMBL" id="RVT63503.1"/>
    </source>
</evidence>
<comment type="caution">
    <text evidence="1">The sequence shown here is derived from an EMBL/GenBank/DDBJ whole genome shotgun (WGS) entry which is preliminary data.</text>
</comment>
<name>A0A3S2UWV0_9BACI</name>
<dbReference type="PANTHER" id="PTHR37310">
    <property type="entry name" value="CYTOPLASMIC PROTEIN-RELATED"/>
    <property type="match status" value="1"/>
</dbReference>
<dbReference type="RefSeq" id="WP_127737980.1">
    <property type="nucleotide sequence ID" value="NZ_CAJCKN010000006.1"/>
</dbReference>
<dbReference type="InterPro" id="IPR005560">
    <property type="entry name" value="Csp_YhjQ"/>
</dbReference>
<dbReference type="Gene3D" id="1.20.1270.360">
    <property type="match status" value="1"/>
</dbReference>
<protein>
    <submittedName>
        <fullName evidence="1">Four-helix bundle copper-binding protein</fullName>
    </submittedName>
</protein>
<keyword evidence="2" id="KW-1185">Reference proteome</keyword>
<dbReference type="PANTHER" id="PTHR37310:SF1">
    <property type="entry name" value="CYTOPLASMIC PROTEIN"/>
    <property type="match status" value="1"/>
</dbReference>
<sequence length="110" mass="12773">MLVEQDQTLIRALQECMIATNHCLNECLAEDESNMMIDCIRLDRECMEFCSNLEQAIIRQSPYAKELAELCLKVCEACAQECQKHDHKHCQYCAEICLQCMEACKTYLKK</sequence>
<dbReference type="EMBL" id="RZTZ01000003">
    <property type="protein sequence ID" value="RVT63503.1"/>
    <property type="molecule type" value="Genomic_DNA"/>
</dbReference>
<dbReference type="Proteomes" id="UP000288024">
    <property type="component" value="Unassembled WGS sequence"/>
</dbReference>
<gene>
    <name evidence="1" type="ORF">EM808_09520</name>
</gene>
<proteinExistence type="predicted"/>